<dbReference type="SMART" id="SM00822">
    <property type="entry name" value="PKS_KR"/>
    <property type="match status" value="1"/>
</dbReference>
<protein>
    <recommendedName>
        <fullName evidence="4">3-oxoacyl-[acyl-carrier-protein] reductase MabA</fullName>
    </recommendedName>
</protein>
<dbReference type="PROSITE" id="PS00061">
    <property type="entry name" value="ADH_SHORT"/>
    <property type="match status" value="1"/>
</dbReference>
<evidence type="ECO:0000256" key="5">
    <source>
        <dbReference type="ARBA" id="ARBA00047400"/>
    </source>
</evidence>
<keyword evidence="3" id="KW-0134">Cell wall</keyword>
<keyword evidence="3" id="KW-0964">Secreted</keyword>
<comment type="catalytic activity">
    <reaction evidence="5">
        <text>a (3R)-hydroxyacyl-[ACP] + NADP(+) = a 3-oxoacyl-[ACP] + NADPH + H(+)</text>
        <dbReference type="Rhea" id="RHEA:17397"/>
        <dbReference type="Rhea" id="RHEA-COMP:9916"/>
        <dbReference type="Rhea" id="RHEA-COMP:9945"/>
        <dbReference type="ChEBI" id="CHEBI:15378"/>
        <dbReference type="ChEBI" id="CHEBI:57783"/>
        <dbReference type="ChEBI" id="CHEBI:58349"/>
        <dbReference type="ChEBI" id="CHEBI:78776"/>
        <dbReference type="ChEBI" id="CHEBI:78827"/>
        <dbReference type="EC" id="1.1.1.100"/>
    </reaction>
    <physiologicalReaction direction="right-to-left" evidence="5">
        <dbReference type="Rhea" id="RHEA:17399"/>
    </physiologicalReaction>
</comment>
<dbReference type="PRINTS" id="PR00081">
    <property type="entry name" value="GDHRDH"/>
</dbReference>
<evidence type="ECO:0000259" key="6">
    <source>
        <dbReference type="SMART" id="SM00822"/>
    </source>
</evidence>
<accession>A0A120N4Y1</accession>
<dbReference type="PANTHER" id="PTHR42879">
    <property type="entry name" value="3-OXOACYL-(ACYL-CARRIER-PROTEIN) REDUCTASE"/>
    <property type="match status" value="1"/>
</dbReference>
<evidence type="ECO:0000256" key="3">
    <source>
        <dbReference type="ARBA" id="ARBA00022512"/>
    </source>
</evidence>
<proteinExistence type="inferred from homology"/>
<gene>
    <name evidence="7" type="ORF">CVAR292_00674</name>
</gene>
<dbReference type="PANTHER" id="PTHR42879:SF2">
    <property type="entry name" value="3-OXOACYL-[ACYL-CARRIER-PROTEIN] REDUCTASE FABG"/>
    <property type="match status" value="1"/>
</dbReference>
<dbReference type="OrthoDB" id="9804774at2"/>
<dbReference type="InterPro" id="IPR020904">
    <property type="entry name" value="Sc_DH/Rdtase_CS"/>
</dbReference>
<dbReference type="RefSeq" id="WP_073883587.1">
    <property type="nucleotide sequence ID" value="NZ_FAUH01000003.1"/>
</dbReference>
<dbReference type="InterPro" id="IPR057326">
    <property type="entry name" value="KR_dom"/>
</dbReference>
<dbReference type="PRINTS" id="PR00080">
    <property type="entry name" value="SDRFAMILY"/>
</dbReference>
<dbReference type="InterPro" id="IPR002347">
    <property type="entry name" value="SDR_fam"/>
</dbReference>
<name>A0A120N4Y1_9CORY</name>
<dbReference type="Pfam" id="PF13561">
    <property type="entry name" value="adh_short_C2"/>
    <property type="match status" value="1"/>
</dbReference>
<dbReference type="EMBL" id="FAUH01000003">
    <property type="protein sequence ID" value="CUU65355.1"/>
    <property type="molecule type" value="Genomic_DNA"/>
</dbReference>
<dbReference type="FunFam" id="3.40.50.720:FF:000338">
    <property type="entry name" value="3-oxoacyl-ACP reductase FabG"/>
    <property type="match status" value="1"/>
</dbReference>
<comment type="similarity">
    <text evidence="2">Belongs to the short-chain dehydrogenases/reductases (SDR) family.</text>
</comment>
<dbReference type="GO" id="GO:0004316">
    <property type="term" value="F:3-oxoacyl-[acyl-carrier-protein] reductase (NADPH) activity"/>
    <property type="evidence" value="ECO:0007669"/>
    <property type="project" value="UniProtKB-EC"/>
</dbReference>
<dbReference type="SUPFAM" id="SSF51735">
    <property type="entry name" value="NAD(P)-binding Rossmann-fold domains"/>
    <property type="match status" value="1"/>
</dbReference>
<evidence type="ECO:0000313" key="8">
    <source>
        <dbReference type="Proteomes" id="UP000182498"/>
    </source>
</evidence>
<dbReference type="InterPro" id="IPR050259">
    <property type="entry name" value="SDR"/>
</dbReference>
<comment type="subcellular location">
    <subcellularLocation>
        <location evidence="1">Secreted</location>
        <location evidence="1">Cell wall</location>
    </subcellularLocation>
</comment>
<sequence length="444" mass="46777">MSSNKGLLEQIINSSFAGKLGVPQGEKLRRYKKGEPALDGPVVIGGEGRVADGVRKFLDADFQFVEADTDIKKSAIVFDATGIKTPEDIKKLYEFFHPQMRKVRPSARFLVIGTTPELIEDADERIVQRAVEGFVRSLAKELLRGATAQLIYVDPAVSDDLSGLEAPVRFVLSGKSAYVDGQVIRVDATYVDAPESWDAPTAGKVALVTGAARGIGADIARVLARDGAKVIIVDVPAAGEALAEITNEVKGSALPLDVTAPDAADKIKAHAEEKWGQGVDIIVHNAGVTRDKLLANMDEGKWNLVQNINFLAPIRITEGLLENGGLNEGGRVITLSSMDGLAGQRGQTNYAMSKAGMIGIAEALAPKVAAKGITVNAIAPGFIITAMTAEIPTGTREVGKRLNSLNQGGLPIDVAEGVGFFAGNASGAVTGQYLRVCGQHLMGA</sequence>
<keyword evidence="7" id="KW-0560">Oxidoreductase</keyword>
<dbReference type="Proteomes" id="UP000182498">
    <property type="component" value="Unassembled WGS sequence"/>
</dbReference>
<evidence type="ECO:0000256" key="1">
    <source>
        <dbReference type="ARBA" id="ARBA00004191"/>
    </source>
</evidence>
<dbReference type="NCBIfam" id="NF006110">
    <property type="entry name" value="PRK08261.1"/>
    <property type="match status" value="1"/>
</dbReference>
<dbReference type="Gene3D" id="3.40.50.720">
    <property type="entry name" value="NAD(P)-binding Rossmann-like Domain"/>
    <property type="match status" value="2"/>
</dbReference>
<reference evidence="8" key="1">
    <citation type="submission" date="2015-11" db="EMBL/GenBank/DDBJ databases">
        <authorList>
            <person name="Dugat-Bony E."/>
        </authorList>
    </citation>
    <scope>NUCLEOTIDE SEQUENCE [LARGE SCALE GENOMIC DNA]</scope>
    <source>
        <strain evidence="8">Mu292</strain>
    </source>
</reference>
<feature type="domain" description="Ketoreductase" evidence="6">
    <location>
        <begin position="204"/>
        <end position="381"/>
    </location>
</feature>
<dbReference type="GO" id="GO:0032787">
    <property type="term" value="P:monocarboxylic acid metabolic process"/>
    <property type="evidence" value="ECO:0007669"/>
    <property type="project" value="UniProtKB-ARBA"/>
</dbReference>
<organism evidence="7 8">
    <name type="scientific">Corynebacterium variabile</name>
    <dbReference type="NCBI Taxonomy" id="1727"/>
    <lineage>
        <taxon>Bacteria</taxon>
        <taxon>Bacillati</taxon>
        <taxon>Actinomycetota</taxon>
        <taxon>Actinomycetes</taxon>
        <taxon>Mycobacteriales</taxon>
        <taxon>Corynebacteriaceae</taxon>
        <taxon>Corynebacterium</taxon>
    </lineage>
</organism>
<dbReference type="InterPro" id="IPR036291">
    <property type="entry name" value="NAD(P)-bd_dom_sf"/>
</dbReference>
<evidence type="ECO:0000256" key="4">
    <source>
        <dbReference type="ARBA" id="ARBA00040781"/>
    </source>
</evidence>
<dbReference type="AlphaFoldDB" id="A0A120N4Y1"/>
<evidence type="ECO:0000313" key="7">
    <source>
        <dbReference type="EMBL" id="CUU65355.1"/>
    </source>
</evidence>
<evidence type="ECO:0000256" key="2">
    <source>
        <dbReference type="ARBA" id="ARBA00006484"/>
    </source>
</evidence>
<keyword evidence="8" id="KW-1185">Reference proteome</keyword>